<organism evidence="4 5">
    <name type="scientific">Rhamnella rubrinervis</name>
    <dbReference type="NCBI Taxonomy" id="2594499"/>
    <lineage>
        <taxon>Eukaryota</taxon>
        <taxon>Viridiplantae</taxon>
        <taxon>Streptophyta</taxon>
        <taxon>Embryophyta</taxon>
        <taxon>Tracheophyta</taxon>
        <taxon>Spermatophyta</taxon>
        <taxon>Magnoliopsida</taxon>
        <taxon>eudicotyledons</taxon>
        <taxon>Gunneridae</taxon>
        <taxon>Pentapetalae</taxon>
        <taxon>rosids</taxon>
        <taxon>fabids</taxon>
        <taxon>Rosales</taxon>
        <taxon>Rhamnaceae</taxon>
        <taxon>rhamnoid group</taxon>
        <taxon>Rhamneae</taxon>
        <taxon>Rhamnella</taxon>
    </lineage>
</organism>
<dbReference type="Gene3D" id="3.30.559.10">
    <property type="entry name" value="Chloramphenicol acetyltransferase-like domain"/>
    <property type="match status" value="2"/>
</dbReference>
<dbReference type="AlphaFoldDB" id="A0A8K0DTM7"/>
<reference evidence="4" key="1">
    <citation type="submission" date="2020-03" db="EMBL/GenBank/DDBJ databases">
        <title>A high-quality chromosome-level genome assembly of a woody plant with both climbing and erect habits, Rhamnella rubrinervis.</title>
        <authorList>
            <person name="Lu Z."/>
            <person name="Yang Y."/>
            <person name="Zhu X."/>
            <person name="Sun Y."/>
        </authorList>
    </citation>
    <scope>NUCLEOTIDE SEQUENCE</scope>
    <source>
        <strain evidence="4">BYM</strain>
        <tissue evidence="4">Leaf</tissue>
    </source>
</reference>
<dbReference type="PANTHER" id="PTHR31623:SF20">
    <property type="entry name" value="VINORINE SYNTHASE-LIKE"/>
    <property type="match status" value="1"/>
</dbReference>
<keyword evidence="3" id="KW-0012">Acyltransferase</keyword>
<dbReference type="OrthoDB" id="671439at2759"/>
<evidence type="ECO:0000256" key="2">
    <source>
        <dbReference type="ARBA" id="ARBA00022679"/>
    </source>
</evidence>
<dbReference type="InterPro" id="IPR023213">
    <property type="entry name" value="CAT-like_dom_sf"/>
</dbReference>
<sequence length="454" mass="51086">MVNMKVTIISKQTIKPSSSPSDLHDHLEPYKLCLFDQLTPVTYPSVVFFYPISDPNFNLHKTLTHLKNSLSDTLILYHPFSGRTKDNLYIDDFHEGVPFLEAKVNCRMSEYFKLKDTELLNHFIPFQTFCKEKETASFPQIAFQVNLFACGGIAVGLSLCHKIGDATTLGSFLKSWAAMFSGSPNKVIHPDLSLSSSLFPPRDNMPQNYLALMDQLWFKENNYVTRRFVFDAESIAKLRAKAKSESVPKPSRIETLTCFIWLHAMAASWKLSGSQRTSVLAHAVNLRPRMKSPQSSSDTSTGNVFWWGNVAANPSDTEMELRGLVGHLKEALALFDNEFLETLQGEDGFSAMSEFLEQLEAMLSLDSDKPDIFAFTSWTNSFVNELDFGWGKPYWVGVMGKVGPAFRNLVIFVDSQWGRGIEAWVTLEDKLMAVLDSDPKFLAFASLNPAFSSL</sequence>
<keyword evidence="5" id="KW-1185">Reference proteome</keyword>
<keyword evidence="2" id="KW-0808">Transferase</keyword>
<dbReference type="EMBL" id="VOIH02000011">
    <property type="protein sequence ID" value="KAF3434039.1"/>
    <property type="molecule type" value="Genomic_DNA"/>
</dbReference>
<dbReference type="GO" id="GO:0016746">
    <property type="term" value="F:acyltransferase activity"/>
    <property type="evidence" value="ECO:0007669"/>
    <property type="project" value="UniProtKB-KW"/>
</dbReference>
<evidence type="ECO:0000313" key="5">
    <source>
        <dbReference type="Proteomes" id="UP000796880"/>
    </source>
</evidence>
<dbReference type="PANTHER" id="PTHR31623">
    <property type="entry name" value="F21J9.9"/>
    <property type="match status" value="1"/>
</dbReference>
<evidence type="ECO:0000256" key="1">
    <source>
        <dbReference type="ARBA" id="ARBA00009861"/>
    </source>
</evidence>
<gene>
    <name evidence="4" type="ORF">FNV43_RR25142</name>
</gene>
<protein>
    <submittedName>
        <fullName evidence="4">Uncharacterized protein</fullName>
    </submittedName>
</protein>
<proteinExistence type="inferred from homology"/>
<dbReference type="Pfam" id="PF02458">
    <property type="entry name" value="Transferase"/>
    <property type="match status" value="1"/>
</dbReference>
<comment type="caution">
    <text evidence="4">The sequence shown here is derived from an EMBL/GenBank/DDBJ whole genome shotgun (WGS) entry which is preliminary data.</text>
</comment>
<evidence type="ECO:0000256" key="3">
    <source>
        <dbReference type="ARBA" id="ARBA00023315"/>
    </source>
</evidence>
<evidence type="ECO:0000313" key="4">
    <source>
        <dbReference type="EMBL" id="KAF3434039.1"/>
    </source>
</evidence>
<name>A0A8K0DTM7_9ROSA</name>
<dbReference type="Proteomes" id="UP000796880">
    <property type="component" value="Unassembled WGS sequence"/>
</dbReference>
<accession>A0A8K0DTM7</accession>
<comment type="similarity">
    <text evidence="1">Belongs to the plant acyltransferase family.</text>
</comment>